<evidence type="ECO:0000313" key="2">
    <source>
        <dbReference type="Proteomes" id="UP000729733"/>
    </source>
</evidence>
<dbReference type="EMBL" id="JADWDC010000059">
    <property type="protein sequence ID" value="MCC0178932.1"/>
    <property type="molecule type" value="Genomic_DNA"/>
</dbReference>
<dbReference type="AlphaFoldDB" id="A0A964FHC1"/>
<evidence type="ECO:0000313" key="1">
    <source>
        <dbReference type="EMBL" id="MCC0178932.1"/>
    </source>
</evidence>
<protein>
    <submittedName>
        <fullName evidence="1">NblA/ycf18 family protein</fullName>
    </submittedName>
</protein>
<accession>A0A964FHC1</accession>
<keyword evidence="2" id="KW-1185">Reference proteome</keyword>
<gene>
    <name evidence="1" type="ORF">I4641_18350</name>
</gene>
<dbReference type="Pfam" id="PF04485">
    <property type="entry name" value="NblA"/>
    <property type="match status" value="1"/>
</dbReference>
<dbReference type="Proteomes" id="UP000729733">
    <property type="component" value="Unassembled WGS sequence"/>
</dbReference>
<dbReference type="Gene3D" id="1.10.287.670">
    <property type="entry name" value="Phycobilisome degradation protein NblA"/>
    <property type="match status" value="1"/>
</dbReference>
<reference evidence="1" key="1">
    <citation type="journal article" date="2021" name="Antonie Van Leeuwenhoek">
        <title>Draft genome and description of Waterburya agarophytonicola gen. nov. sp. nov. (Pleurocapsales, Cyanobacteria): a seaweed symbiont.</title>
        <authorList>
            <person name="Bonthond G."/>
            <person name="Shalygin S."/>
            <person name="Bayer T."/>
            <person name="Weinberger F."/>
        </authorList>
    </citation>
    <scope>NUCLEOTIDE SEQUENCE</scope>
    <source>
        <strain evidence="1">KI4</strain>
    </source>
</reference>
<organism evidence="1 2">
    <name type="scientific">Waterburya agarophytonicola KI4</name>
    <dbReference type="NCBI Taxonomy" id="2874699"/>
    <lineage>
        <taxon>Bacteria</taxon>
        <taxon>Bacillati</taxon>
        <taxon>Cyanobacteriota</taxon>
        <taxon>Cyanophyceae</taxon>
        <taxon>Pleurocapsales</taxon>
        <taxon>Hyellaceae</taxon>
        <taxon>Waterburya</taxon>
        <taxon>Waterburya agarophytonicola</taxon>
    </lineage>
</organism>
<sequence length="64" mass="7550">MNGNTSGFQLNMDLTMEQKFKMRIFEESVRAMNPDEARDLLLQASKLLMLKDNIIKDLMKHEYI</sequence>
<name>A0A964FHC1_9CYAN</name>
<comment type="caution">
    <text evidence="1">The sequence shown here is derived from an EMBL/GenBank/DDBJ whole genome shotgun (WGS) entry which is preliminary data.</text>
</comment>
<proteinExistence type="predicted"/>
<dbReference type="SUPFAM" id="SSF109859">
    <property type="entry name" value="NblA-like"/>
    <property type="match status" value="1"/>
</dbReference>
<dbReference type="InterPro" id="IPR036904">
    <property type="entry name" value="NblA_sf"/>
</dbReference>
<dbReference type="RefSeq" id="WP_229642034.1">
    <property type="nucleotide sequence ID" value="NZ_JADWDC010000059.1"/>
</dbReference>
<dbReference type="InterPro" id="IPR007574">
    <property type="entry name" value="NblA"/>
</dbReference>